<name>A0ACC0BVK1_CATRO</name>
<accession>A0ACC0BVK1</accession>
<organism evidence="1 2">
    <name type="scientific">Catharanthus roseus</name>
    <name type="common">Madagascar periwinkle</name>
    <name type="synonym">Vinca rosea</name>
    <dbReference type="NCBI Taxonomy" id="4058"/>
    <lineage>
        <taxon>Eukaryota</taxon>
        <taxon>Viridiplantae</taxon>
        <taxon>Streptophyta</taxon>
        <taxon>Embryophyta</taxon>
        <taxon>Tracheophyta</taxon>
        <taxon>Spermatophyta</taxon>
        <taxon>Magnoliopsida</taxon>
        <taxon>eudicotyledons</taxon>
        <taxon>Gunneridae</taxon>
        <taxon>Pentapetalae</taxon>
        <taxon>asterids</taxon>
        <taxon>lamiids</taxon>
        <taxon>Gentianales</taxon>
        <taxon>Apocynaceae</taxon>
        <taxon>Rauvolfioideae</taxon>
        <taxon>Vinceae</taxon>
        <taxon>Catharanthinae</taxon>
        <taxon>Catharanthus</taxon>
    </lineage>
</organism>
<comment type="caution">
    <text evidence="1">The sequence shown here is derived from an EMBL/GenBank/DDBJ whole genome shotgun (WGS) entry which is preliminary data.</text>
</comment>
<sequence length="115" mass="13371">MKKISWQDLQTKLLHKIIDKGTSLMQNILTMELLKIQSYPTQPKSQFSHTSQGGQGNQKRQRRPNRNSYECHLCGQTGHLMAFCPNKPNRLAAPVAQEMHLLILLRLNKRQNKFF</sequence>
<evidence type="ECO:0000313" key="1">
    <source>
        <dbReference type="EMBL" id="KAI5676671.1"/>
    </source>
</evidence>
<dbReference type="Proteomes" id="UP001060085">
    <property type="component" value="Linkage Group LG02"/>
</dbReference>
<proteinExistence type="predicted"/>
<dbReference type="EMBL" id="CM044702">
    <property type="protein sequence ID" value="KAI5676671.1"/>
    <property type="molecule type" value="Genomic_DNA"/>
</dbReference>
<evidence type="ECO:0000313" key="2">
    <source>
        <dbReference type="Proteomes" id="UP001060085"/>
    </source>
</evidence>
<reference evidence="2" key="1">
    <citation type="journal article" date="2023" name="Nat. Plants">
        <title>Single-cell RNA sequencing provides a high-resolution roadmap for understanding the multicellular compartmentation of specialized metabolism.</title>
        <authorList>
            <person name="Sun S."/>
            <person name="Shen X."/>
            <person name="Li Y."/>
            <person name="Li Y."/>
            <person name="Wang S."/>
            <person name="Li R."/>
            <person name="Zhang H."/>
            <person name="Shen G."/>
            <person name="Guo B."/>
            <person name="Wei J."/>
            <person name="Xu J."/>
            <person name="St-Pierre B."/>
            <person name="Chen S."/>
            <person name="Sun C."/>
        </authorList>
    </citation>
    <scope>NUCLEOTIDE SEQUENCE [LARGE SCALE GENOMIC DNA]</scope>
</reference>
<keyword evidence="2" id="KW-1185">Reference proteome</keyword>
<gene>
    <name evidence="1" type="ORF">M9H77_07621</name>
</gene>
<protein>
    <submittedName>
        <fullName evidence="1">Uncharacterized protein</fullName>
    </submittedName>
</protein>